<keyword evidence="6" id="KW-1185">Reference proteome</keyword>
<proteinExistence type="predicted"/>
<protein>
    <submittedName>
        <fullName evidence="5">Amino acid adenylation domain-containing protein</fullName>
    </submittedName>
</protein>
<dbReference type="SMART" id="SM00823">
    <property type="entry name" value="PKS_PP"/>
    <property type="match status" value="1"/>
</dbReference>
<keyword evidence="2" id="KW-0596">Phosphopantetheine</keyword>
<evidence type="ECO:0000256" key="1">
    <source>
        <dbReference type="ARBA" id="ARBA00001957"/>
    </source>
</evidence>
<comment type="cofactor">
    <cofactor evidence="1">
        <name>pantetheine 4'-phosphate</name>
        <dbReference type="ChEBI" id="CHEBI:47942"/>
    </cofactor>
</comment>
<dbReference type="InterPro" id="IPR010071">
    <property type="entry name" value="AA_adenyl_dom"/>
</dbReference>
<dbReference type="Pfam" id="PF13193">
    <property type="entry name" value="AMP-binding_C"/>
    <property type="match status" value="1"/>
</dbReference>
<dbReference type="InterPro" id="IPR000873">
    <property type="entry name" value="AMP-dep_synth/lig_dom"/>
</dbReference>
<dbReference type="InterPro" id="IPR009081">
    <property type="entry name" value="PP-bd_ACP"/>
</dbReference>
<dbReference type="InterPro" id="IPR020845">
    <property type="entry name" value="AMP-binding_CS"/>
</dbReference>
<dbReference type="InterPro" id="IPR001242">
    <property type="entry name" value="Condensation_dom"/>
</dbReference>
<accession>A0ABX1C7Y2</accession>
<dbReference type="RefSeq" id="WP_168104591.1">
    <property type="nucleotide sequence ID" value="NZ_JAATEN010000039.1"/>
</dbReference>
<dbReference type="InterPro" id="IPR006162">
    <property type="entry name" value="Ppantetheine_attach_site"/>
</dbReference>
<dbReference type="InterPro" id="IPR020806">
    <property type="entry name" value="PKS_PP-bd"/>
</dbReference>
<dbReference type="Pfam" id="PF00550">
    <property type="entry name" value="PP-binding"/>
    <property type="match status" value="1"/>
</dbReference>
<evidence type="ECO:0000313" key="6">
    <source>
        <dbReference type="Proteomes" id="UP000695264"/>
    </source>
</evidence>
<dbReference type="InterPro" id="IPR023213">
    <property type="entry name" value="CAT-like_dom_sf"/>
</dbReference>
<reference evidence="5 6" key="1">
    <citation type="submission" date="2020-03" db="EMBL/GenBank/DDBJ databases">
        <title>WGS of actinomycetes isolated from Thailand.</title>
        <authorList>
            <person name="Thawai C."/>
        </authorList>
    </citation>
    <scope>NUCLEOTIDE SEQUENCE [LARGE SCALE GENOMIC DNA]</scope>
    <source>
        <strain evidence="5 6">PLAI 1-29</strain>
    </source>
</reference>
<dbReference type="SUPFAM" id="SSF56801">
    <property type="entry name" value="Acetyl-CoA synthetase-like"/>
    <property type="match status" value="1"/>
</dbReference>
<feature type="domain" description="Carrier" evidence="4">
    <location>
        <begin position="969"/>
        <end position="1043"/>
    </location>
</feature>
<dbReference type="Gene3D" id="2.30.38.10">
    <property type="entry name" value="Luciferase, Domain 3"/>
    <property type="match status" value="1"/>
</dbReference>
<dbReference type="Pfam" id="PF00501">
    <property type="entry name" value="AMP-binding"/>
    <property type="match status" value="1"/>
</dbReference>
<dbReference type="Gene3D" id="3.40.50.980">
    <property type="match status" value="2"/>
</dbReference>
<dbReference type="Gene3D" id="3.30.300.30">
    <property type="match status" value="1"/>
</dbReference>
<dbReference type="NCBIfam" id="TIGR01733">
    <property type="entry name" value="AA-adenyl-dom"/>
    <property type="match status" value="1"/>
</dbReference>
<dbReference type="InterPro" id="IPR036736">
    <property type="entry name" value="ACP-like_sf"/>
</dbReference>
<evidence type="ECO:0000256" key="2">
    <source>
        <dbReference type="ARBA" id="ARBA00022450"/>
    </source>
</evidence>
<dbReference type="PROSITE" id="PS00455">
    <property type="entry name" value="AMP_BINDING"/>
    <property type="match status" value="1"/>
</dbReference>
<dbReference type="InterPro" id="IPR025110">
    <property type="entry name" value="AMP-bd_C"/>
</dbReference>
<dbReference type="Gene3D" id="3.30.559.10">
    <property type="entry name" value="Chloramphenicol acetyltransferase-like domain"/>
    <property type="match status" value="2"/>
</dbReference>
<dbReference type="InterPro" id="IPR045851">
    <property type="entry name" value="AMP-bd_C_sf"/>
</dbReference>
<feature type="non-terminal residue" evidence="5">
    <location>
        <position position="1342"/>
    </location>
</feature>
<dbReference type="PANTHER" id="PTHR45527:SF1">
    <property type="entry name" value="FATTY ACID SYNTHASE"/>
    <property type="match status" value="1"/>
</dbReference>
<evidence type="ECO:0000313" key="5">
    <source>
        <dbReference type="EMBL" id="NJQ03967.1"/>
    </source>
</evidence>
<dbReference type="Proteomes" id="UP000695264">
    <property type="component" value="Unassembled WGS sequence"/>
</dbReference>
<dbReference type="PANTHER" id="PTHR45527">
    <property type="entry name" value="NONRIBOSOMAL PEPTIDE SYNTHETASE"/>
    <property type="match status" value="1"/>
</dbReference>
<dbReference type="PROSITE" id="PS00012">
    <property type="entry name" value="PHOSPHOPANTETHEINE"/>
    <property type="match status" value="1"/>
</dbReference>
<dbReference type="Gene3D" id="1.10.1200.10">
    <property type="entry name" value="ACP-like"/>
    <property type="match status" value="1"/>
</dbReference>
<dbReference type="SUPFAM" id="SSF47336">
    <property type="entry name" value="ACP-like"/>
    <property type="match status" value="1"/>
</dbReference>
<dbReference type="EMBL" id="JAATEN010000039">
    <property type="protein sequence ID" value="NJQ03967.1"/>
    <property type="molecule type" value="Genomic_DNA"/>
</dbReference>
<gene>
    <name evidence="5" type="ORF">HCK00_26540</name>
</gene>
<dbReference type="CDD" id="cd12117">
    <property type="entry name" value="A_NRPS_Srf_like"/>
    <property type="match status" value="1"/>
</dbReference>
<dbReference type="PROSITE" id="PS50075">
    <property type="entry name" value="CARRIER"/>
    <property type="match status" value="1"/>
</dbReference>
<sequence>MTRSAVEDVWPLSPLQEGLLFHAAFDDRGPDVYQGQRTLDLLGPVDAGLLRRSWEALLARHAALRAAFRRRRSGDAVQVVARHAVLPWREADVSALPADGAAAETERLAERERAERFDLATAPLLRLLLIRTGAERHRLVITSHHVLMDGWSVPVLLRELSAVYAAGGDAGVLPPVASYRDHLAWLARQDKDAARAAWRAELAGADEPTLVAPADPGRLPVTPESLIAEVPEELGRTLARFARSQGLTVNTVVQGAWALLLARLAGRTDVVFGATVAGRPADLPGVESMVGLFINTLPVRVRLDGAQPVADLLAGVQERQSALLAHQHLGLPEIQALAGPGAVFDTLVVYENYPRPPAGPPAPGTFAVRFAEGREAAHYPLTLVVAPGEPMRCKLDYRPDLFDRDAAASVFGRLLRVLERMAADPALPVGRIGVLDGPERGLVLEGWSATAGEPPAATVPELIAERTAGAPEAVAVTTGGRTLTYRELERDAGVLAARLARAGVGRGDRVAVVMERTAALPAVLLGVWRAGAAYVPVDAGTPVERVGWVLADAAPAAVVCTGATRGALPADTTAPVLVLDGPGGDPGTPGAGAAEAGPVAPPPGADDLAYVMYTSGSTGTPKGVAVPHGSVAALVAEEDWAVAADDAVLMHAPHAFDVSLFEIWVPLAHGARVVLAGPETVDAEQVRRHIAGGVTRLHVTAGSFRVLAGEDPGCFSGLREVLTGGDVVPVGAVARVREVCPEVTVRHLYGPTETTLCATWRVWRPGEAVGSVLPIGRPLPSRRVFVLDAFLQPVPPGVNGELYVAGAALARGYRDRPAATAERFVACPFAPGERMYRTGDLVRWTDDGELLFAGRVDAQVKIRGFRVEPGEAEAVLAAHPAVGQAVVVARGDGPGERRLVGYVVPDGTGGGRPALTGDAVRDHLAGLLPEYLVPAAVVVLDALPVTRNGKVDREALPAPDFAGRSTGRAPRTPVEETLCRLFAEVLGLARAGAEDGFFSLGGDSISSMQLVARARRAGLVLTPRQVFEEKTPERLARVARPVDTAGDGPGVRDSGEGPVAWTPVMRELGTHATRPGFAQWAVVGAPPALDRDALVTAAGALLSTHPMLRARVTARDGGPVLAAGAPDSVDPAGVLLRTDATGATPQELDRLAADAAREAARALDPTAGRMVRLVWLDAGPEHVGRLVLAVHHLVVDGVSWRILLPDLRTAYEAAVAGRPPALDAPGTSFRRWSETLAAEALSAERTAELDAWTALLGEGTERDTPGLPAPDPVRDTAATLCHHSWTLPPERAAALVNAVPAAFHCGVREVLLAGLAGAVARWCGGAGVSGDCSGPVGGAGGA</sequence>
<keyword evidence="3" id="KW-0597">Phosphoprotein</keyword>
<organism evidence="5 6">
    <name type="scientific">Streptomyces zingiberis</name>
    <dbReference type="NCBI Taxonomy" id="2053010"/>
    <lineage>
        <taxon>Bacteria</taxon>
        <taxon>Bacillati</taxon>
        <taxon>Actinomycetota</taxon>
        <taxon>Actinomycetes</taxon>
        <taxon>Kitasatosporales</taxon>
        <taxon>Streptomycetaceae</taxon>
        <taxon>Streptomyces</taxon>
    </lineage>
</organism>
<dbReference type="Gene3D" id="3.30.559.30">
    <property type="entry name" value="Nonribosomal peptide synthetase, condensation domain"/>
    <property type="match status" value="2"/>
</dbReference>
<dbReference type="Pfam" id="PF00668">
    <property type="entry name" value="Condensation"/>
    <property type="match status" value="2"/>
</dbReference>
<evidence type="ECO:0000256" key="3">
    <source>
        <dbReference type="ARBA" id="ARBA00022553"/>
    </source>
</evidence>
<dbReference type="CDD" id="cd19543">
    <property type="entry name" value="DCL_NRPS"/>
    <property type="match status" value="1"/>
</dbReference>
<comment type="caution">
    <text evidence="5">The sequence shown here is derived from an EMBL/GenBank/DDBJ whole genome shotgun (WGS) entry which is preliminary data.</text>
</comment>
<dbReference type="SUPFAM" id="SSF52777">
    <property type="entry name" value="CoA-dependent acyltransferases"/>
    <property type="match status" value="4"/>
</dbReference>
<evidence type="ECO:0000259" key="4">
    <source>
        <dbReference type="PROSITE" id="PS50075"/>
    </source>
</evidence>
<name>A0ABX1C7Y2_9ACTN</name>